<comment type="caution">
    <text evidence="1">The sequence shown here is derived from an EMBL/GenBank/DDBJ whole genome shotgun (WGS) entry which is preliminary data.</text>
</comment>
<evidence type="ECO:0000313" key="1">
    <source>
        <dbReference type="EMBL" id="KAJ7975401.1"/>
    </source>
</evidence>
<dbReference type="Proteomes" id="UP001163823">
    <property type="component" value="Chromosome 3"/>
</dbReference>
<name>A0AAD7Q5S0_QUISA</name>
<accession>A0AAD7Q5S0</accession>
<protein>
    <submittedName>
        <fullName evidence="1">Resistance protein</fullName>
    </submittedName>
</protein>
<gene>
    <name evidence="1" type="ORF">O6P43_005327</name>
</gene>
<reference evidence="1" key="1">
    <citation type="journal article" date="2023" name="Science">
        <title>Elucidation of the pathway for biosynthesis of saponin adjuvants from the soapbark tree.</title>
        <authorList>
            <person name="Reed J."/>
            <person name="Orme A."/>
            <person name="El-Demerdash A."/>
            <person name="Owen C."/>
            <person name="Martin L.B.B."/>
            <person name="Misra R.C."/>
            <person name="Kikuchi S."/>
            <person name="Rejzek M."/>
            <person name="Martin A.C."/>
            <person name="Harkess A."/>
            <person name="Leebens-Mack J."/>
            <person name="Louveau T."/>
            <person name="Stephenson M.J."/>
            <person name="Osbourn A."/>
        </authorList>
    </citation>
    <scope>NUCLEOTIDE SEQUENCE</scope>
    <source>
        <strain evidence="1">S10</strain>
    </source>
</reference>
<sequence length="106" mass="11981">MLSLPYEETVEWSGEVFEKMKNLRLLVIENANFSKGPKHLQSSLRVLGWKNYPSQSLPTDFDPTKLVILNLPHSSDFTLNVAVIKTLESLRLALLYPEGYSRGAST</sequence>
<dbReference type="InterPro" id="IPR032675">
    <property type="entry name" value="LRR_dom_sf"/>
</dbReference>
<dbReference type="Gene3D" id="3.80.10.10">
    <property type="entry name" value="Ribonuclease Inhibitor"/>
    <property type="match status" value="1"/>
</dbReference>
<evidence type="ECO:0000313" key="2">
    <source>
        <dbReference type="Proteomes" id="UP001163823"/>
    </source>
</evidence>
<dbReference type="EMBL" id="JARAOO010000003">
    <property type="protein sequence ID" value="KAJ7975401.1"/>
    <property type="molecule type" value="Genomic_DNA"/>
</dbReference>
<organism evidence="1 2">
    <name type="scientific">Quillaja saponaria</name>
    <name type="common">Soap bark tree</name>
    <dbReference type="NCBI Taxonomy" id="32244"/>
    <lineage>
        <taxon>Eukaryota</taxon>
        <taxon>Viridiplantae</taxon>
        <taxon>Streptophyta</taxon>
        <taxon>Embryophyta</taxon>
        <taxon>Tracheophyta</taxon>
        <taxon>Spermatophyta</taxon>
        <taxon>Magnoliopsida</taxon>
        <taxon>eudicotyledons</taxon>
        <taxon>Gunneridae</taxon>
        <taxon>Pentapetalae</taxon>
        <taxon>rosids</taxon>
        <taxon>fabids</taxon>
        <taxon>Fabales</taxon>
        <taxon>Quillajaceae</taxon>
        <taxon>Quillaja</taxon>
    </lineage>
</organism>
<proteinExistence type="predicted"/>
<dbReference type="KEGG" id="qsa:O6P43_005327"/>
<dbReference type="SUPFAM" id="SSF52058">
    <property type="entry name" value="L domain-like"/>
    <property type="match status" value="1"/>
</dbReference>
<dbReference type="AlphaFoldDB" id="A0AAD7Q5S0"/>
<keyword evidence="2" id="KW-1185">Reference proteome</keyword>